<protein>
    <submittedName>
        <fullName evidence="1">Uncharacterized protein</fullName>
    </submittedName>
</protein>
<sequence length="139" mass="16404">MKTLYLLFAWRHVYIVTVTVTQRISFFSGNTYPFAQISTHWTRGRALVRRTKKIELTTLELSTLTFGLVSSWKHFLLKILNIVLFTECVDVGLRFIWSVDNETTDYQVKDRDGPHKAEKQWGWKCSVLPMVARETFWEL</sequence>
<accession>A0A164JUX4</accession>
<evidence type="ECO:0000313" key="1">
    <source>
        <dbReference type="EMBL" id="KZS02679.1"/>
    </source>
</evidence>
<dbReference type="Proteomes" id="UP000076858">
    <property type="component" value="Unassembled WGS sequence"/>
</dbReference>
<proteinExistence type="predicted"/>
<organism evidence="1 2">
    <name type="scientific">Daphnia magna</name>
    <dbReference type="NCBI Taxonomy" id="35525"/>
    <lineage>
        <taxon>Eukaryota</taxon>
        <taxon>Metazoa</taxon>
        <taxon>Ecdysozoa</taxon>
        <taxon>Arthropoda</taxon>
        <taxon>Crustacea</taxon>
        <taxon>Branchiopoda</taxon>
        <taxon>Diplostraca</taxon>
        <taxon>Cladocera</taxon>
        <taxon>Anomopoda</taxon>
        <taxon>Daphniidae</taxon>
        <taxon>Daphnia</taxon>
    </lineage>
</organism>
<reference evidence="1 2" key="1">
    <citation type="submission" date="2016-03" db="EMBL/GenBank/DDBJ databases">
        <title>EvidentialGene: Evidence-directed Construction of Genes on Genomes.</title>
        <authorList>
            <person name="Gilbert D.G."/>
            <person name="Choi J.-H."/>
            <person name="Mockaitis K."/>
            <person name="Colbourne J."/>
            <person name="Pfrender M."/>
        </authorList>
    </citation>
    <scope>NUCLEOTIDE SEQUENCE [LARGE SCALE GENOMIC DNA]</scope>
    <source>
        <strain evidence="1 2">Xinb3</strain>
        <tissue evidence="1">Complete organism</tissue>
    </source>
</reference>
<comment type="caution">
    <text evidence="1">The sequence shown here is derived from an EMBL/GenBank/DDBJ whole genome shotgun (WGS) entry which is preliminary data.</text>
</comment>
<dbReference type="AlphaFoldDB" id="A0A164JUX4"/>
<gene>
    <name evidence="1" type="ORF">APZ42_000186</name>
</gene>
<evidence type="ECO:0000313" key="2">
    <source>
        <dbReference type="Proteomes" id="UP000076858"/>
    </source>
</evidence>
<keyword evidence="2" id="KW-1185">Reference proteome</keyword>
<dbReference type="EMBL" id="LRGB01003776">
    <property type="protein sequence ID" value="KZS02679.1"/>
    <property type="molecule type" value="Genomic_DNA"/>
</dbReference>
<name>A0A164JUX4_9CRUS</name>